<protein>
    <submittedName>
        <fullName evidence="2">Uncharacterized protein</fullName>
    </submittedName>
</protein>
<dbReference type="Proteomes" id="UP000215127">
    <property type="component" value="Chromosome 12"/>
</dbReference>
<keyword evidence="1" id="KW-0812">Transmembrane</keyword>
<accession>A0A1X7S8E7</accession>
<keyword evidence="3" id="KW-1185">Reference proteome</keyword>
<organism evidence="2 3">
    <name type="scientific">Zymoseptoria tritici (strain ST99CH_3D7)</name>
    <dbReference type="NCBI Taxonomy" id="1276538"/>
    <lineage>
        <taxon>Eukaryota</taxon>
        <taxon>Fungi</taxon>
        <taxon>Dikarya</taxon>
        <taxon>Ascomycota</taxon>
        <taxon>Pezizomycotina</taxon>
        <taxon>Dothideomycetes</taxon>
        <taxon>Dothideomycetidae</taxon>
        <taxon>Mycosphaerellales</taxon>
        <taxon>Mycosphaerellaceae</taxon>
        <taxon>Zymoseptoria</taxon>
    </lineage>
</organism>
<feature type="transmembrane region" description="Helical" evidence="1">
    <location>
        <begin position="111"/>
        <end position="132"/>
    </location>
</feature>
<dbReference type="AlphaFoldDB" id="A0A1X7S8E7"/>
<sequence>MPHQHDSTTTHPYYITMLLALFIALPYFGIFITYDPLAVFHSEQLLQLALLDIIFTLSICFFYTLSLPTISFSSLGRSLAAFDFFLAVFIWAMLINRLLIHEFHSSGSTVIIANIASTLAASLVAKIAGYVFGY</sequence>
<evidence type="ECO:0000313" key="2">
    <source>
        <dbReference type="EMBL" id="SMQ55899.1"/>
    </source>
</evidence>
<feature type="transmembrane region" description="Helical" evidence="1">
    <location>
        <begin position="12"/>
        <end position="33"/>
    </location>
</feature>
<dbReference type="EMBL" id="LT853703">
    <property type="protein sequence ID" value="SMQ55899.1"/>
    <property type="molecule type" value="Genomic_DNA"/>
</dbReference>
<keyword evidence="1" id="KW-1133">Transmembrane helix</keyword>
<reference evidence="2 3" key="1">
    <citation type="submission" date="2016-06" db="EMBL/GenBank/DDBJ databases">
        <authorList>
            <person name="Kjaerup R.B."/>
            <person name="Dalgaard T.S."/>
            <person name="Juul-Madsen H.R."/>
        </authorList>
    </citation>
    <scope>NUCLEOTIDE SEQUENCE [LARGE SCALE GENOMIC DNA]</scope>
</reference>
<evidence type="ECO:0000256" key="1">
    <source>
        <dbReference type="SAM" id="Phobius"/>
    </source>
</evidence>
<evidence type="ECO:0000313" key="3">
    <source>
        <dbReference type="Proteomes" id="UP000215127"/>
    </source>
</evidence>
<name>A0A1X7S8E7_ZYMT9</name>
<feature type="transmembrane region" description="Helical" evidence="1">
    <location>
        <begin position="45"/>
        <end position="66"/>
    </location>
</feature>
<gene>
    <name evidence="2" type="ORF">ZT3D7_G11054</name>
</gene>
<feature type="transmembrane region" description="Helical" evidence="1">
    <location>
        <begin position="78"/>
        <end position="99"/>
    </location>
</feature>
<keyword evidence="1" id="KW-0472">Membrane</keyword>
<proteinExistence type="predicted"/>